<gene>
    <name evidence="1" type="ORF">LCGC14_0483070</name>
</gene>
<protein>
    <submittedName>
        <fullName evidence="1">Uncharacterized protein</fullName>
    </submittedName>
</protein>
<organism evidence="1">
    <name type="scientific">marine sediment metagenome</name>
    <dbReference type="NCBI Taxonomy" id="412755"/>
    <lineage>
        <taxon>unclassified sequences</taxon>
        <taxon>metagenomes</taxon>
        <taxon>ecological metagenomes</taxon>
    </lineage>
</organism>
<evidence type="ECO:0000313" key="1">
    <source>
        <dbReference type="EMBL" id="KKN65263.1"/>
    </source>
</evidence>
<comment type="caution">
    <text evidence="1">The sequence shown here is derived from an EMBL/GenBank/DDBJ whole genome shotgun (WGS) entry which is preliminary data.</text>
</comment>
<feature type="non-terminal residue" evidence="1">
    <location>
        <position position="34"/>
    </location>
</feature>
<reference evidence="1" key="1">
    <citation type="journal article" date="2015" name="Nature">
        <title>Complex archaea that bridge the gap between prokaryotes and eukaryotes.</title>
        <authorList>
            <person name="Spang A."/>
            <person name="Saw J.H."/>
            <person name="Jorgensen S.L."/>
            <person name="Zaremba-Niedzwiedzka K."/>
            <person name="Martijn J."/>
            <person name="Lind A.E."/>
            <person name="van Eijk R."/>
            <person name="Schleper C."/>
            <person name="Guy L."/>
            <person name="Ettema T.J."/>
        </authorList>
    </citation>
    <scope>NUCLEOTIDE SEQUENCE</scope>
</reference>
<proteinExistence type="predicted"/>
<sequence>MSLQQHRLPNGFRVVTEKMPGLASASIGVWVTAG</sequence>
<name>A0A0F9VHL6_9ZZZZ</name>
<dbReference type="AlphaFoldDB" id="A0A0F9VHL6"/>
<accession>A0A0F9VHL6</accession>
<dbReference type="EMBL" id="LAZR01000529">
    <property type="protein sequence ID" value="KKN65263.1"/>
    <property type="molecule type" value="Genomic_DNA"/>
</dbReference>